<feature type="compositionally biased region" description="Pro residues" evidence="1">
    <location>
        <begin position="437"/>
        <end position="454"/>
    </location>
</feature>
<reference evidence="3" key="2">
    <citation type="submission" date="2025-09" db="UniProtKB">
        <authorList>
            <consortium name="Ensembl"/>
        </authorList>
    </citation>
    <scope>IDENTIFICATION</scope>
</reference>
<dbReference type="PANTHER" id="PTHR28495">
    <property type="entry name" value="HYPOTHETICAL PROTEIN LOC100359752"/>
    <property type="match status" value="1"/>
</dbReference>
<evidence type="ECO:0000256" key="1">
    <source>
        <dbReference type="SAM" id="MobiDB-lite"/>
    </source>
</evidence>
<dbReference type="AlphaFoldDB" id="A0A8P4GMM1"/>
<dbReference type="GeneTree" id="ENSGT00940000169201"/>
<reference evidence="3" key="1">
    <citation type="submission" date="2025-08" db="UniProtKB">
        <authorList>
            <consortium name="Ensembl"/>
        </authorList>
    </citation>
    <scope>IDENTIFICATION</scope>
</reference>
<dbReference type="Ensembl" id="ENSDLAT00005082470.1">
    <property type="protein sequence ID" value="ENSDLAP00005083202.1"/>
    <property type="gene ID" value="ENSDLAG00005033510.1"/>
</dbReference>
<name>A0A8P4GMM1_DICLA</name>
<organism evidence="3 4">
    <name type="scientific">Dicentrarchus labrax</name>
    <name type="common">European seabass</name>
    <name type="synonym">Morone labrax</name>
    <dbReference type="NCBI Taxonomy" id="13489"/>
    <lineage>
        <taxon>Eukaryota</taxon>
        <taxon>Metazoa</taxon>
        <taxon>Chordata</taxon>
        <taxon>Craniata</taxon>
        <taxon>Vertebrata</taxon>
        <taxon>Euteleostomi</taxon>
        <taxon>Actinopterygii</taxon>
        <taxon>Neopterygii</taxon>
        <taxon>Teleostei</taxon>
        <taxon>Neoteleostei</taxon>
        <taxon>Acanthomorphata</taxon>
        <taxon>Eupercaria</taxon>
        <taxon>Moronidae</taxon>
        <taxon>Dicentrarchus</taxon>
    </lineage>
</organism>
<keyword evidence="4" id="KW-1185">Reference proteome</keyword>
<proteinExistence type="predicted"/>
<evidence type="ECO:0000313" key="4">
    <source>
        <dbReference type="Proteomes" id="UP000694389"/>
    </source>
</evidence>
<evidence type="ECO:0000313" key="3">
    <source>
        <dbReference type="Ensembl" id="ENSDLAP00005083202.1"/>
    </source>
</evidence>
<feature type="region of interest" description="Disordered" evidence="1">
    <location>
        <begin position="433"/>
        <end position="473"/>
    </location>
</feature>
<accession>A0A8P4GMM1</accession>
<evidence type="ECO:0000259" key="2">
    <source>
        <dbReference type="Pfam" id="PF15813"/>
    </source>
</evidence>
<dbReference type="InterPro" id="IPR031643">
    <property type="entry name" value="DUF4708"/>
</dbReference>
<dbReference type="Pfam" id="PF15813">
    <property type="entry name" value="DUF4708"/>
    <property type="match status" value="1"/>
</dbReference>
<sequence>MSTSGYLALISGCFAGPLHSWHSEGPPPSVPPALPLVVLCLGLSDWPARSVNHQRPVGEDEAKVHISLSALKETCFSRKQRARECHRTMSAGGQRPMFFLGLPDLKKLLCVSLTLQQDDDELRSKQIKTCRELVLLYSDILASPALDSFTEITVVTAIPFFHKGILQVFGQRRGLQLGSPQCVLPGILQCCLSYSLITRLAPSWNKAGLYLITGRDFLTERGRLNAVSMELSTSEGQLCISIDASTVRLPPTTLEDFDLPPLVLRRFCSDPDSVLDPTSTGRAIWCYVLPSMKRGQIITISRQLPRDGPFKTYRDLQNHWNRLYGYRLPELAEEEVVYCSVYFRLVGERLFTYPLSCIRLQPLQRCPRDDLQGALGSFLSDLRDRLQSVCGLPARLTGKPRYSTVGVSTAATVQVLTVEQINVTSSSSSIRAVLTQLPPPPPPPPLPPLPPRPVKSPFGSQPPAWPPLSQQDGAQRLLGNGYRSSLTQSQEFSSSSSLLLLFLTCFFFLF</sequence>
<dbReference type="Proteomes" id="UP000694389">
    <property type="component" value="Unassembled WGS sequence"/>
</dbReference>
<dbReference type="PANTHER" id="PTHR28495:SF1">
    <property type="entry name" value="GENE, 17266-RELATED"/>
    <property type="match status" value="1"/>
</dbReference>
<feature type="domain" description="DUF4708" evidence="2">
    <location>
        <begin position="97"/>
        <end position="367"/>
    </location>
</feature>
<protein>
    <submittedName>
        <fullName evidence="3">Si:ch211-152c8.2</fullName>
    </submittedName>
</protein>